<name>A0ABV6MN27_9PSEU</name>
<feature type="signal peptide" evidence="2">
    <location>
        <begin position="1"/>
        <end position="25"/>
    </location>
</feature>
<organism evidence="3 4">
    <name type="scientific">Kutzneria chonburiensis</name>
    <dbReference type="NCBI Taxonomy" id="1483604"/>
    <lineage>
        <taxon>Bacteria</taxon>
        <taxon>Bacillati</taxon>
        <taxon>Actinomycetota</taxon>
        <taxon>Actinomycetes</taxon>
        <taxon>Pseudonocardiales</taxon>
        <taxon>Pseudonocardiaceae</taxon>
        <taxon>Kutzneria</taxon>
    </lineage>
</organism>
<evidence type="ECO:0000256" key="1">
    <source>
        <dbReference type="SAM" id="MobiDB-lite"/>
    </source>
</evidence>
<dbReference type="RefSeq" id="WP_273942383.1">
    <property type="nucleotide sequence ID" value="NZ_CP097263.1"/>
</dbReference>
<feature type="compositionally biased region" description="Pro residues" evidence="1">
    <location>
        <begin position="37"/>
        <end position="49"/>
    </location>
</feature>
<dbReference type="PROSITE" id="PS51257">
    <property type="entry name" value="PROKAR_LIPOPROTEIN"/>
    <property type="match status" value="1"/>
</dbReference>
<sequence>MQTNRMRAVVAASLLALMISGCSGGGVTTMSVTPSPTAQPRPTSAPLPTPTSETEPAACFTHDATVRIELTELRRTVCAVAGVVVTVSLAHTNGHPWSVQRSPDGAVVALGDVSIEPDGSSTTSIRALRAGSTEVTLQAGPVSPTGPILEATLTITVPPR</sequence>
<accession>A0ABV6MN27</accession>
<keyword evidence="2" id="KW-0732">Signal</keyword>
<dbReference type="Proteomes" id="UP001589810">
    <property type="component" value="Unassembled WGS sequence"/>
</dbReference>
<comment type="caution">
    <text evidence="3">The sequence shown here is derived from an EMBL/GenBank/DDBJ whole genome shotgun (WGS) entry which is preliminary data.</text>
</comment>
<proteinExistence type="predicted"/>
<gene>
    <name evidence="3" type="ORF">ACFFH7_08860</name>
</gene>
<reference evidence="3 4" key="1">
    <citation type="submission" date="2024-09" db="EMBL/GenBank/DDBJ databases">
        <authorList>
            <person name="Sun Q."/>
            <person name="Mori K."/>
        </authorList>
    </citation>
    <scope>NUCLEOTIDE SEQUENCE [LARGE SCALE GENOMIC DNA]</scope>
    <source>
        <strain evidence="3 4">TBRC 1432</strain>
    </source>
</reference>
<evidence type="ECO:0000256" key="2">
    <source>
        <dbReference type="SAM" id="SignalP"/>
    </source>
</evidence>
<keyword evidence="4" id="KW-1185">Reference proteome</keyword>
<protein>
    <recommendedName>
        <fullName evidence="5">DUF4232 domain-containing protein</fullName>
    </recommendedName>
</protein>
<feature type="region of interest" description="Disordered" evidence="1">
    <location>
        <begin position="30"/>
        <end position="55"/>
    </location>
</feature>
<dbReference type="EMBL" id="JBHLUD010000002">
    <property type="protein sequence ID" value="MFC0541589.1"/>
    <property type="molecule type" value="Genomic_DNA"/>
</dbReference>
<evidence type="ECO:0000313" key="4">
    <source>
        <dbReference type="Proteomes" id="UP001589810"/>
    </source>
</evidence>
<feature type="chain" id="PRO_5045887516" description="DUF4232 domain-containing protein" evidence="2">
    <location>
        <begin position="26"/>
        <end position="160"/>
    </location>
</feature>
<evidence type="ECO:0000313" key="3">
    <source>
        <dbReference type="EMBL" id="MFC0541589.1"/>
    </source>
</evidence>
<evidence type="ECO:0008006" key="5">
    <source>
        <dbReference type="Google" id="ProtNLM"/>
    </source>
</evidence>